<feature type="region of interest" description="Disordered" evidence="2">
    <location>
        <begin position="741"/>
        <end position="863"/>
    </location>
</feature>
<accession>A0AA40FWV2</accession>
<feature type="compositionally biased region" description="Polar residues" evidence="2">
    <location>
        <begin position="193"/>
        <end position="221"/>
    </location>
</feature>
<dbReference type="SUPFAM" id="SSF53474">
    <property type="entry name" value="alpha/beta-Hydrolases"/>
    <property type="match status" value="1"/>
</dbReference>
<dbReference type="InterPro" id="IPR044294">
    <property type="entry name" value="Lipase-like"/>
</dbReference>
<dbReference type="Gene3D" id="3.40.50.1820">
    <property type="entry name" value="alpha/beta hydrolase"/>
    <property type="match status" value="1"/>
</dbReference>
<feature type="region of interest" description="Disordered" evidence="2">
    <location>
        <begin position="172"/>
        <end position="264"/>
    </location>
</feature>
<dbReference type="FunFam" id="3.40.50.1820:FF:000004">
    <property type="entry name" value="Protein FAM135A isoform a"/>
    <property type="match status" value="1"/>
</dbReference>
<dbReference type="Proteomes" id="UP001177670">
    <property type="component" value="Unassembled WGS sequence"/>
</dbReference>
<feature type="compositionally biased region" description="Basic and acidic residues" evidence="2">
    <location>
        <begin position="819"/>
        <end position="841"/>
    </location>
</feature>
<feature type="compositionally biased region" description="Polar residues" evidence="2">
    <location>
        <begin position="232"/>
        <end position="259"/>
    </location>
</feature>
<feature type="compositionally biased region" description="Pro residues" evidence="2">
    <location>
        <begin position="758"/>
        <end position="767"/>
    </location>
</feature>
<name>A0AA40FWV2_9HYME</name>
<keyword evidence="5" id="KW-1185">Reference proteome</keyword>
<gene>
    <name evidence="4" type="ORF">K0M31_004323</name>
</gene>
<sequence length="1250" mass="139620">MMDTEETDIAQLCAQNIVLWQHFLEAFSGREAVHQHLARIHHQLRVKRFAEGFFVLENPRTSAWGCYDANYQSYQAVSEAARRSRYLASLPPLPVHCPELDGDLHSLPLIFEDQYVDMKQRHRNSVPGIDDCSCGIAAILESRSMGIWSPRSEGAAQDIGSVQGRLTLTPSTLPARHSKSLDQLGPEIAPVQPRTSPKTLPRSVSTQLFPRQRGGTRNATPPATVPSRGRQRSTAPSSSTLFPPSGQQACSAPNPTLGSTPVVPLPRAKSTQMLVLPRQQADPQNTSITSLLAAMFPELPPGGQLPGYRPSSKSCEQTLAVPTCLGTMDHGQMTDCWNENKAPNVVEGLIWDVKFTIVHFLADYHSLDTRRIRLEPRSHRLATRQPLSTANDQNSFLPGKANVNGDTFLPEQQPLHTATLDRVTYRGNSRKSQAHQSGGKYSQANGLESRRYHTIGKTGSGLNQRNREMQDSMNGGGHSTTMAPDPFYKRSNYSSTTTDSFFYRTNGTSGRTHGEPERMTRRPKSTERLVDEVDRNEYGDFRRERPRRREERPVPQVKSPRNGVAGYGEAQEKHRRPHNEDKMQELTNEMFYKVMTAMSEPKKEQRVEKRKDRHGRRPHSAPVLDIDHPAEETGRKCGHRNRKPAPPPPAYQDPTVAPLPKYRPPPPVSTTSVLEVENNNKIILKVEPIKSPVEVPATNGTTPCDVSSGAPAPSVKRLRCASVPVAQNKVVVPRSAVSLPCMPIRDSKDSLSNNLPVIPNPLSPPSSRPSSPTTSSSSSNLTSECSGWVSSGDTSSSEQRRNAKLSSEQLRQKLSKIVPRKERPAPPAKETVEEHSYEEVRLPPPKMFQDEPPPPEEFRDPPAIIDNPLYHVYETVKPVRSPKQTKTAPCSPQKNRDRERERERERDPPYGARDICLDCYQEGKELLQSTLDDSVNFKKCKEEFKRQMSFSGKIYSDYTTLASTMPYFHISNEYRLFSPEGAHLIICVHGLDGNPADLRLVKTYLELSLPGAHLDFLMSERNQGDTFSDFDTMTDRLVAEILHHIETSGLNPTKVSFIGHSLGTIIIRSALTRPQLRPLLPRLHTFLSLSGPHLGTLYNTSGLVNAGMWFMQKLKKSGSLLQLAMKDSPDVRRSFMFRLSQKSNLEKFKHVLLCGSAQDRYVPLHSARIELCKAAVRDSTDQGAAYREMVHNILYPVMSTSGVSLVRYDVHHALPATANALIGRAAHIAVLDSELFIEKFLLVAGLKYFR</sequence>
<dbReference type="PANTHER" id="PTHR12482:SF5">
    <property type="entry name" value="DUF676 DOMAIN-CONTAINING PROTEIN"/>
    <property type="match status" value="1"/>
</dbReference>
<dbReference type="AlphaFoldDB" id="A0AA40FWV2"/>
<feature type="compositionally biased region" description="Polar residues" evidence="2">
    <location>
        <begin position="491"/>
        <end position="511"/>
    </location>
</feature>
<comment type="caution">
    <text evidence="4">The sequence shown here is derived from an EMBL/GenBank/DDBJ whole genome shotgun (WGS) entry which is preliminary data.</text>
</comment>
<feature type="domain" description="DUF676" evidence="3">
    <location>
        <begin position="980"/>
        <end position="1172"/>
    </location>
</feature>
<reference evidence="4" key="1">
    <citation type="submission" date="2021-10" db="EMBL/GenBank/DDBJ databases">
        <title>Melipona bicolor Genome sequencing and assembly.</title>
        <authorList>
            <person name="Araujo N.S."/>
            <person name="Arias M.C."/>
        </authorList>
    </citation>
    <scope>NUCLEOTIDE SEQUENCE</scope>
    <source>
        <strain evidence="4">USP_2M_L1-L4_2017</strain>
        <tissue evidence="4">Whole body</tissue>
    </source>
</reference>
<dbReference type="InterPro" id="IPR007751">
    <property type="entry name" value="DUF676_lipase-like"/>
</dbReference>
<feature type="compositionally biased region" description="Polar residues" evidence="2">
    <location>
        <begin position="434"/>
        <end position="446"/>
    </location>
</feature>
<evidence type="ECO:0000256" key="2">
    <source>
        <dbReference type="SAM" id="MobiDB-lite"/>
    </source>
</evidence>
<organism evidence="4 5">
    <name type="scientific">Melipona bicolor</name>
    <dbReference type="NCBI Taxonomy" id="60889"/>
    <lineage>
        <taxon>Eukaryota</taxon>
        <taxon>Metazoa</taxon>
        <taxon>Ecdysozoa</taxon>
        <taxon>Arthropoda</taxon>
        <taxon>Hexapoda</taxon>
        <taxon>Insecta</taxon>
        <taxon>Pterygota</taxon>
        <taxon>Neoptera</taxon>
        <taxon>Endopterygota</taxon>
        <taxon>Hymenoptera</taxon>
        <taxon>Apocrita</taxon>
        <taxon>Aculeata</taxon>
        <taxon>Apoidea</taxon>
        <taxon>Anthophila</taxon>
        <taxon>Apidae</taxon>
        <taxon>Melipona</taxon>
    </lineage>
</organism>
<feature type="compositionally biased region" description="Basic and acidic residues" evidence="2">
    <location>
        <begin position="512"/>
        <end position="553"/>
    </location>
</feature>
<feature type="compositionally biased region" description="Low complexity" evidence="2">
    <location>
        <begin position="768"/>
        <end position="797"/>
    </location>
</feature>
<feature type="region of interest" description="Disordered" evidence="2">
    <location>
        <begin position="596"/>
        <end position="657"/>
    </location>
</feature>
<dbReference type="EMBL" id="JAHYIQ010000013">
    <property type="protein sequence ID" value="KAK1126699.1"/>
    <property type="molecule type" value="Genomic_DNA"/>
</dbReference>
<feature type="compositionally biased region" description="Basic and acidic residues" evidence="2">
    <location>
        <begin position="600"/>
        <end position="610"/>
    </location>
</feature>
<dbReference type="InterPro" id="IPR029058">
    <property type="entry name" value="AB_hydrolase_fold"/>
</dbReference>
<feature type="compositionally biased region" description="Basic and acidic residues" evidence="2">
    <location>
        <begin position="894"/>
        <end position="908"/>
    </location>
</feature>
<feature type="compositionally biased region" description="Basic and acidic residues" evidence="2">
    <location>
        <begin position="625"/>
        <end position="635"/>
    </location>
</feature>
<evidence type="ECO:0000313" key="4">
    <source>
        <dbReference type="EMBL" id="KAK1126699.1"/>
    </source>
</evidence>
<feature type="compositionally biased region" description="Polar residues" evidence="2">
    <location>
        <begin position="882"/>
        <end position="893"/>
    </location>
</feature>
<dbReference type="PANTHER" id="PTHR12482">
    <property type="entry name" value="LIPASE ROG1-RELATED-RELATED"/>
    <property type="match status" value="1"/>
</dbReference>
<dbReference type="Pfam" id="PF05057">
    <property type="entry name" value="DUF676"/>
    <property type="match status" value="1"/>
</dbReference>
<proteinExistence type="inferred from homology"/>
<evidence type="ECO:0000259" key="3">
    <source>
        <dbReference type="Pfam" id="PF05057"/>
    </source>
</evidence>
<comment type="similarity">
    <text evidence="1">Belongs to the FAM135 family.</text>
</comment>
<feature type="region of interest" description="Disordered" evidence="2">
    <location>
        <begin position="426"/>
        <end position="583"/>
    </location>
</feature>
<evidence type="ECO:0000256" key="1">
    <source>
        <dbReference type="ARBA" id="ARBA00007949"/>
    </source>
</evidence>
<evidence type="ECO:0000313" key="5">
    <source>
        <dbReference type="Proteomes" id="UP001177670"/>
    </source>
</evidence>
<protein>
    <recommendedName>
        <fullName evidence="3">DUF676 domain-containing protein</fullName>
    </recommendedName>
</protein>
<feature type="region of interest" description="Disordered" evidence="2">
    <location>
        <begin position="876"/>
        <end position="909"/>
    </location>
</feature>